<dbReference type="EMBL" id="AWUE01021558">
    <property type="protein sequence ID" value="OMO61816.1"/>
    <property type="molecule type" value="Genomic_DNA"/>
</dbReference>
<feature type="compositionally biased region" description="Basic residues" evidence="1">
    <location>
        <begin position="39"/>
        <end position="48"/>
    </location>
</feature>
<feature type="compositionally biased region" description="Pro residues" evidence="1">
    <location>
        <begin position="17"/>
        <end position="29"/>
    </location>
</feature>
<dbReference type="PANTHER" id="PTHR36343">
    <property type="entry name" value="EXPRESSED PROTEIN"/>
    <property type="match status" value="1"/>
</dbReference>
<feature type="region of interest" description="Disordered" evidence="1">
    <location>
        <begin position="1"/>
        <end position="74"/>
    </location>
</feature>
<organism evidence="2 3">
    <name type="scientific">Corchorus olitorius</name>
    <dbReference type="NCBI Taxonomy" id="93759"/>
    <lineage>
        <taxon>Eukaryota</taxon>
        <taxon>Viridiplantae</taxon>
        <taxon>Streptophyta</taxon>
        <taxon>Embryophyta</taxon>
        <taxon>Tracheophyta</taxon>
        <taxon>Spermatophyta</taxon>
        <taxon>Magnoliopsida</taxon>
        <taxon>eudicotyledons</taxon>
        <taxon>Gunneridae</taxon>
        <taxon>Pentapetalae</taxon>
        <taxon>rosids</taxon>
        <taxon>malvids</taxon>
        <taxon>Malvales</taxon>
        <taxon>Malvaceae</taxon>
        <taxon>Grewioideae</taxon>
        <taxon>Apeibeae</taxon>
        <taxon>Corchorus</taxon>
    </lineage>
</organism>
<keyword evidence="3" id="KW-1185">Reference proteome</keyword>
<dbReference type="GO" id="GO:0009507">
    <property type="term" value="C:chloroplast"/>
    <property type="evidence" value="ECO:0007669"/>
    <property type="project" value="TreeGrafter"/>
</dbReference>
<accession>A0A1R3GUT9</accession>
<reference evidence="3" key="1">
    <citation type="submission" date="2013-09" db="EMBL/GenBank/DDBJ databases">
        <title>Corchorus olitorius genome sequencing.</title>
        <authorList>
            <person name="Alam M."/>
            <person name="Haque M.S."/>
            <person name="Islam M.S."/>
            <person name="Emdad E.M."/>
            <person name="Islam M.M."/>
            <person name="Ahmed B."/>
            <person name="Halim A."/>
            <person name="Hossen Q.M.M."/>
            <person name="Hossain M.Z."/>
            <person name="Ahmed R."/>
            <person name="Khan M.M."/>
            <person name="Islam R."/>
            <person name="Rashid M.M."/>
            <person name="Khan S.A."/>
            <person name="Rahman M.S."/>
            <person name="Alam M."/>
            <person name="Yahiya A.S."/>
            <person name="Khan M.S."/>
            <person name="Azam M.S."/>
            <person name="Haque T."/>
            <person name="Lashkar M.Z.H."/>
            <person name="Akhand A.I."/>
            <person name="Morshed G."/>
            <person name="Roy S."/>
            <person name="Uddin K.S."/>
            <person name="Rabeya T."/>
            <person name="Hossain A.S."/>
            <person name="Chowdhury A."/>
            <person name="Snigdha A.R."/>
            <person name="Mortoza M.S."/>
            <person name="Matin S.A."/>
            <person name="Hoque S.M.E."/>
            <person name="Islam M.K."/>
            <person name="Roy D.K."/>
            <person name="Haider R."/>
            <person name="Moosa M.M."/>
            <person name="Elias S.M."/>
            <person name="Hasan A.M."/>
            <person name="Jahan S."/>
            <person name="Shafiuddin M."/>
            <person name="Mahmood N."/>
            <person name="Shommy N.S."/>
        </authorList>
    </citation>
    <scope>NUCLEOTIDE SEQUENCE [LARGE SCALE GENOMIC DNA]</scope>
    <source>
        <strain evidence="3">cv. O-4</strain>
    </source>
</reference>
<protein>
    <submittedName>
        <fullName evidence="2">Uncharacterized protein</fullName>
    </submittedName>
</protein>
<evidence type="ECO:0000313" key="2">
    <source>
        <dbReference type="EMBL" id="OMO61816.1"/>
    </source>
</evidence>
<dbReference type="Proteomes" id="UP000187203">
    <property type="component" value="Unassembled WGS sequence"/>
</dbReference>
<comment type="caution">
    <text evidence="2">The sequence shown here is derived from an EMBL/GenBank/DDBJ whole genome shotgun (WGS) entry which is preliminary data.</text>
</comment>
<feature type="compositionally biased region" description="Basic and acidic residues" evidence="1">
    <location>
        <begin position="49"/>
        <end position="59"/>
    </location>
</feature>
<evidence type="ECO:0000256" key="1">
    <source>
        <dbReference type="SAM" id="MobiDB-lite"/>
    </source>
</evidence>
<proteinExistence type="predicted"/>
<dbReference type="PANTHER" id="PTHR36343:SF1">
    <property type="entry name" value="EXPRESSED PROTEIN"/>
    <property type="match status" value="1"/>
</dbReference>
<dbReference type="STRING" id="93759.A0A1R3GUT9"/>
<dbReference type="AlphaFoldDB" id="A0A1R3GUT9"/>
<sequence length="74" mass="7923">MAAKVALSSSLSTHIPPVLPKSSSPPPSAFPSALTSQKTRLHSFKIHAKSGEGEGELKPKGKKKFITKEEEPEQ</sequence>
<name>A0A1R3GUT9_9ROSI</name>
<gene>
    <name evidence="2" type="ORF">COLO4_33329</name>
</gene>
<evidence type="ECO:0000313" key="3">
    <source>
        <dbReference type="Proteomes" id="UP000187203"/>
    </source>
</evidence>